<evidence type="ECO:0000256" key="9">
    <source>
        <dbReference type="SAM" id="MobiDB-lite"/>
    </source>
</evidence>
<keyword evidence="3" id="KW-0677">Repeat</keyword>
<evidence type="ECO:0000313" key="11">
    <source>
        <dbReference type="EMBL" id="KAJ6797724.1"/>
    </source>
</evidence>
<sequence>MLCPIHSSTEFPKEVAQSEKQRKKRSRAREEPQVPSMSKTGQAMSQMWAWPSGSPCKWVLCCSALTTMEKEIISEFTKLTNVSISKTWSPAVTHVIASTDANGACKRTLKFLMGILDGKWILSIEWVKACMKAMGPVGEEKFEITVDVHGISGGPRSGRMRAINKEPKLFSNLRFYLSGGFMPAYKGYLQDLIASAGGTILQRKPLTRDQEKLIDNSTTLVTLIIYSLEVPEKLKASDAVFECRLAEAQALADACGAKVAANSWIIESIAASKLQPLSC</sequence>
<dbReference type="SMART" id="SM00292">
    <property type="entry name" value="BRCT"/>
    <property type="match status" value="2"/>
</dbReference>
<evidence type="ECO:0000313" key="12">
    <source>
        <dbReference type="Proteomes" id="UP001140949"/>
    </source>
</evidence>
<keyword evidence="12" id="KW-1185">Reference proteome</keyword>
<comment type="caution">
    <text evidence="11">The sequence shown here is derived from an EMBL/GenBank/DDBJ whole genome shotgun (WGS) entry which is preliminary data.</text>
</comment>
<comment type="subcellular location">
    <subcellularLocation>
        <location evidence="1">Nucleus</location>
    </subcellularLocation>
</comment>
<evidence type="ECO:0000256" key="1">
    <source>
        <dbReference type="ARBA" id="ARBA00004123"/>
    </source>
</evidence>
<dbReference type="InterPro" id="IPR036420">
    <property type="entry name" value="BRCT_dom_sf"/>
</dbReference>
<reference evidence="11" key="1">
    <citation type="journal article" date="2023" name="GigaByte">
        <title>Genome assembly of the bearded iris, Iris pallida Lam.</title>
        <authorList>
            <person name="Bruccoleri R.E."/>
            <person name="Oakeley E.J."/>
            <person name="Faust A.M.E."/>
            <person name="Altorfer M."/>
            <person name="Dessus-Babus S."/>
            <person name="Burckhardt D."/>
            <person name="Oertli M."/>
            <person name="Naumann U."/>
            <person name="Petersen F."/>
            <person name="Wong J."/>
        </authorList>
    </citation>
    <scope>NUCLEOTIDE SEQUENCE</scope>
    <source>
        <strain evidence="11">GSM-AAB239-AS_SAM_17_03QT</strain>
    </source>
</reference>
<name>A0AAX6E0Z9_IRIPA</name>
<gene>
    <name evidence="11" type="ORF">M6B38_216190</name>
</gene>
<keyword evidence="2" id="KW-0479">Metal-binding</keyword>
<dbReference type="GO" id="GO:0008270">
    <property type="term" value="F:zinc ion binding"/>
    <property type="evidence" value="ECO:0007669"/>
    <property type="project" value="UniProtKB-KW"/>
</dbReference>
<dbReference type="Pfam" id="PF00533">
    <property type="entry name" value="BRCT"/>
    <property type="match status" value="1"/>
</dbReference>
<dbReference type="InterPro" id="IPR031099">
    <property type="entry name" value="BRCA1-associated"/>
</dbReference>
<dbReference type="CDD" id="cd17734">
    <property type="entry name" value="BRCT_Bard1_rpt1"/>
    <property type="match status" value="1"/>
</dbReference>
<dbReference type="InterPro" id="IPR001357">
    <property type="entry name" value="BRCT_dom"/>
</dbReference>
<accession>A0AAX6E0Z9</accession>
<dbReference type="SUPFAM" id="SSF52113">
    <property type="entry name" value="BRCT domain"/>
    <property type="match status" value="2"/>
</dbReference>
<dbReference type="Proteomes" id="UP001140949">
    <property type="component" value="Unassembled WGS sequence"/>
</dbReference>
<keyword evidence="7" id="KW-0234">DNA repair</keyword>
<keyword evidence="5" id="KW-0863">Zinc-finger</keyword>
<evidence type="ECO:0000256" key="3">
    <source>
        <dbReference type="ARBA" id="ARBA00022737"/>
    </source>
</evidence>
<keyword evidence="4" id="KW-0227">DNA damage</keyword>
<protein>
    <submittedName>
        <fullName evidence="11">Protein BREAST CANCER SUSCEPTIBILITY 1-like protein</fullName>
    </submittedName>
</protein>
<dbReference type="PANTHER" id="PTHR13763:SF0">
    <property type="entry name" value="BREAST CANCER TYPE 1 SUSCEPTIBILITY PROTEIN"/>
    <property type="match status" value="1"/>
</dbReference>
<dbReference type="Gene3D" id="3.40.50.10190">
    <property type="entry name" value="BRCT domain"/>
    <property type="match status" value="2"/>
</dbReference>
<evidence type="ECO:0000256" key="7">
    <source>
        <dbReference type="ARBA" id="ARBA00023204"/>
    </source>
</evidence>
<keyword evidence="8" id="KW-0539">Nucleus</keyword>
<dbReference type="GO" id="GO:0004842">
    <property type="term" value="F:ubiquitin-protein transferase activity"/>
    <property type="evidence" value="ECO:0007669"/>
    <property type="project" value="TreeGrafter"/>
</dbReference>
<keyword evidence="6" id="KW-0862">Zinc</keyword>
<dbReference type="AlphaFoldDB" id="A0AAX6E0Z9"/>
<dbReference type="GO" id="GO:0045944">
    <property type="term" value="P:positive regulation of transcription by RNA polymerase II"/>
    <property type="evidence" value="ECO:0007669"/>
    <property type="project" value="TreeGrafter"/>
</dbReference>
<dbReference type="GO" id="GO:0005634">
    <property type="term" value="C:nucleus"/>
    <property type="evidence" value="ECO:0007669"/>
    <property type="project" value="UniProtKB-SubCell"/>
</dbReference>
<dbReference type="PROSITE" id="PS50172">
    <property type="entry name" value="BRCT"/>
    <property type="match status" value="2"/>
</dbReference>
<evidence type="ECO:0000256" key="2">
    <source>
        <dbReference type="ARBA" id="ARBA00022723"/>
    </source>
</evidence>
<feature type="compositionally biased region" description="Basic and acidic residues" evidence="9">
    <location>
        <begin position="11"/>
        <end position="20"/>
    </location>
</feature>
<dbReference type="PANTHER" id="PTHR13763">
    <property type="entry name" value="BREAST CANCER TYPE 1 SUSCEPTIBILITY PROTEIN BRCA1"/>
    <property type="match status" value="1"/>
</dbReference>
<evidence type="ECO:0000256" key="8">
    <source>
        <dbReference type="ARBA" id="ARBA00023242"/>
    </source>
</evidence>
<dbReference type="GO" id="GO:0000724">
    <property type="term" value="P:double-strand break repair via homologous recombination"/>
    <property type="evidence" value="ECO:0007669"/>
    <property type="project" value="TreeGrafter"/>
</dbReference>
<evidence type="ECO:0000256" key="6">
    <source>
        <dbReference type="ARBA" id="ARBA00022833"/>
    </source>
</evidence>
<feature type="compositionally biased region" description="Polar residues" evidence="9">
    <location>
        <begin position="1"/>
        <end position="10"/>
    </location>
</feature>
<evidence type="ECO:0000256" key="5">
    <source>
        <dbReference type="ARBA" id="ARBA00022771"/>
    </source>
</evidence>
<evidence type="ECO:0000256" key="4">
    <source>
        <dbReference type="ARBA" id="ARBA00022763"/>
    </source>
</evidence>
<proteinExistence type="predicted"/>
<dbReference type="FunFam" id="3.40.50.10190:FF:000006">
    <property type="entry name" value="Breast cancer type 1 susceptibility protein homolog"/>
    <property type="match status" value="1"/>
</dbReference>
<evidence type="ECO:0000259" key="10">
    <source>
        <dbReference type="PROSITE" id="PS50172"/>
    </source>
</evidence>
<reference evidence="11" key="2">
    <citation type="submission" date="2023-04" db="EMBL/GenBank/DDBJ databases">
        <authorList>
            <person name="Bruccoleri R.E."/>
            <person name="Oakeley E.J."/>
            <person name="Faust A.-M."/>
            <person name="Dessus-Babus S."/>
            <person name="Altorfer M."/>
            <person name="Burckhardt D."/>
            <person name="Oertli M."/>
            <person name="Naumann U."/>
            <person name="Petersen F."/>
            <person name="Wong J."/>
        </authorList>
    </citation>
    <scope>NUCLEOTIDE SEQUENCE</scope>
    <source>
        <strain evidence="11">GSM-AAB239-AS_SAM_17_03QT</strain>
        <tissue evidence="11">Leaf</tissue>
    </source>
</reference>
<feature type="domain" description="BRCT" evidence="10">
    <location>
        <begin position="165"/>
        <end position="279"/>
    </location>
</feature>
<feature type="region of interest" description="Disordered" evidence="9">
    <location>
        <begin position="1"/>
        <end position="41"/>
    </location>
</feature>
<feature type="domain" description="BRCT" evidence="10">
    <location>
        <begin position="65"/>
        <end position="144"/>
    </location>
</feature>
<organism evidence="11 12">
    <name type="scientific">Iris pallida</name>
    <name type="common">Sweet iris</name>
    <dbReference type="NCBI Taxonomy" id="29817"/>
    <lineage>
        <taxon>Eukaryota</taxon>
        <taxon>Viridiplantae</taxon>
        <taxon>Streptophyta</taxon>
        <taxon>Embryophyta</taxon>
        <taxon>Tracheophyta</taxon>
        <taxon>Spermatophyta</taxon>
        <taxon>Magnoliopsida</taxon>
        <taxon>Liliopsida</taxon>
        <taxon>Asparagales</taxon>
        <taxon>Iridaceae</taxon>
        <taxon>Iridoideae</taxon>
        <taxon>Irideae</taxon>
        <taxon>Iris</taxon>
    </lineage>
</organism>
<dbReference type="EMBL" id="JANAVB010040817">
    <property type="protein sequence ID" value="KAJ6797724.1"/>
    <property type="molecule type" value="Genomic_DNA"/>
</dbReference>